<dbReference type="GO" id="GO:0004650">
    <property type="term" value="F:polygalacturonase activity"/>
    <property type="evidence" value="ECO:0007669"/>
    <property type="project" value="InterPro"/>
</dbReference>
<dbReference type="STRING" id="551996.SAMN05192573_1217"/>
<dbReference type="RefSeq" id="WP_091174970.1">
    <property type="nucleotide sequence ID" value="NZ_FNCG01000021.1"/>
</dbReference>
<dbReference type="PANTHER" id="PTHR31339">
    <property type="entry name" value="PECTIN LYASE-RELATED"/>
    <property type="match status" value="1"/>
</dbReference>
<dbReference type="PANTHER" id="PTHR31339:SF9">
    <property type="entry name" value="PLASMIN AND FIBRONECTIN-BINDING PROTEIN A"/>
    <property type="match status" value="1"/>
</dbReference>
<keyword evidence="2 4" id="KW-0378">Hydrolase</keyword>
<dbReference type="InterPro" id="IPR012334">
    <property type="entry name" value="Pectin_lyas_fold"/>
</dbReference>
<evidence type="ECO:0000256" key="2">
    <source>
        <dbReference type="ARBA" id="ARBA00022801"/>
    </source>
</evidence>
<reference evidence="7" key="1">
    <citation type="submission" date="2016-10" db="EMBL/GenBank/DDBJ databases">
        <authorList>
            <person name="Varghese N."/>
            <person name="Submissions S."/>
        </authorList>
    </citation>
    <scope>NUCLEOTIDE SEQUENCE [LARGE SCALE GENOMIC DNA]</scope>
    <source>
        <strain evidence="7">Gh-67</strain>
    </source>
</reference>
<dbReference type="SMART" id="SM00710">
    <property type="entry name" value="PbH1"/>
    <property type="match status" value="7"/>
</dbReference>
<keyword evidence="3 4" id="KW-0326">Glycosidase</keyword>
<dbReference type="AlphaFoldDB" id="A0A1G8KLX5"/>
<name>A0A1G8KLX5_9SPHI</name>
<dbReference type="SUPFAM" id="SSF51126">
    <property type="entry name" value="Pectin lyase-like"/>
    <property type="match status" value="1"/>
</dbReference>
<evidence type="ECO:0000256" key="3">
    <source>
        <dbReference type="ARBA" id="ARBA00023295"/>
    </source>
</evidence>
<evidence type="ECO:0000256" key="4">
    <source>
        <dbReference type="RuleBase" id="RU361169"/>
    </source>
</evidence>
<sequence>MKILHFLMLLITPFACFAQQKVFNITDYGAKADGMTNNTISIQKAIDNASAQGGGTVYVPAGKFLTAAISLKSNVTLNLAKNAVLLGSAKRIDYGEGHAAPLIAANNLQHIAITGKGTIDGNGEELLKDLFAMLKAGKLRDSLWQKQNPWGQTQPEEPNRPKLIHFSNCTDVQIKGVTMKNGLVWVQDYTKCRDLVIDSIKVESNTYWNNDGIDLVDCQNVKLTNSFFNADDDGICLKSSDRNSCCENIYVANCTTRSSASGIKFGTASRGGFKKITIKNVKIYDTYRSAIALECVDGGVMEDIDISNINAVNTGNAIFIRLGHRNKDTVVSRINGIRISNVTVDVPKGKPDKGYPMEGPLVKGNHNTFPSSIAGLPGHPVKNVTLENIKIVYHGDASKAVANVSLDSLTKIPENPRDYPEFSMFGELPAWGFYARHAEGVTFKNVTLSCLGNDFRAAGVFDDVDRLTINGLKIPQVKSLPVVVFNGVSKSSVKGIQIPGTSKNKIVKR</sequence>
<protein>
    <submittedName>
        <fullName evidence="6">Polygalacturonase</fullName>
    </submittedName>
</protein>
<feature type="signal peptide" evidence="5">
    <location>
        <begin position="1"/>
        <end position="18"/>
    </location>
</feature>
<dbReference type="InterPro" id="IPR051801">
    <property type="entry name" value="GH28_Enzymes"/>
</dbReference>
<proteinExistence type="inferred from homology"/>
<evidence type="ECO:0000313" key="7">
    <source>
        <dbReference type="Proteomes" id="UP000199705"/>
    </source>
</evidence>
<keyword evidence="7" id="KW-1185">Reference proteome</keyword>
<keyword evidence="5" id="KW-0732">Signal</keyword>
<dbReference type="InterPro" id="IPR000743">
    <property type="entry name" value="Glyco_hydro_28"/>
</dbReference>
<gene>
    <name evidence="6" type="ORF">SAMN05192573_1217</name>
</gene>
<dbReference type="InterPro" id="IPR006626">
    <property type="entry name" value="PbH1"/>
</dbReference>
<accession>A0A1G8KLX5</accession>
<dbReference type="Pfam" id="PF00295">
    <property type="entry name" value="Glyco_hydro_28"/>
    <property type="match status" value="1"/>
</dbReference>
<dbReference type="Proteomes" id="UP000199705">
    <property type="component" value="Unassembled WGS sequence"/>
</dbReference>
<evidence type="ECO:0000256" key="5">
    <source>
        <dbReference type="SAM" id="SignalP"/>
    </source>
</evidence>
<dbReference type="Gene3D" id="2.160.20.10">
    <property type="entry name" value="Single-stranded right-handed beta-helix, Pectin lyase-like"/>
    <property type="match status" value="1"/>
</dbReference>
<comment type="similarity">
    <text evidence="1 4">Belongs to the glycosyl hydrolase 28 family.</text>
</comment>
<organism evidence="6 7">
    <name type="scientific">Mucilaginibacter gossypii</name>
    <dbReference type="NCBI Taxonomy" id="551996"/>
    <lineage>
        <taxon>Bacteria</taxon>
        <taxon>Pseudomonadati</taxon>
        <taxon>Bacteroidota</taxon>
        <taxon>Sphingobacteriia</taxon>
        <taxon>Sphingobacteriales</taxon>
        <taxon>Sphingobacteriaceae</taxon>
        <taxon>Mucilaginibacter</taxon>
    </lineage>
</organism>
<dbReference type="GO" id="GO:0005975">
    <property type="term" value="P:carbohydrate metabolic process"/>
    <property type="evidence" value="ECO:0007669"/>
    <property type="project" value="InterPro"/>
</dbReference>
<feature type="chain" id="PRO_5011546293" evidence="5">
    <location>
        <begin position="19"/>
        <end position="509"/>
    </location>
</feature>
<dbReference type="InterPro" id="IPR011050">
    <property type="entry name" value="Pectin_lyase_fold/virulence"/>
</dbReference>
<evidence type="ECO:0000313" key="6">
    <source>
        <dbReference type="EMBL" id="SDI44425.1"/>
    </source>
</evidence>
<dbReference type="EMBL" id="FNCG01000021">
    <property type="protein sequence ID" value="SDI44425.1"/>
    <property type="molecule type" value="Genomic_DNA"/>
</dbReference>
<evidence type="ECO:0000256" key="1">
    <source>
        <dbReference type="ARBA" id="ARBA00008834"/>
    </source>
</evidence>